<dbReference type="SUPFAM" id="SSF54495">
    <property type="entry name" value="UBC-like"/>
    <property type="match status" value="1"/>
</dbReference>
<dbReference type="OrthoDB" id="109543at2759"/>
<dbReference type="GO" id="GO:0016779">
    <property type="term" value="F:nucleotidyltransferase activity"/>
    <property type="evidence" value="ECO:0007669"/>
    <property type="project" value="UniProtKB-KW"/>
</dbReference>
<evidence type="ECO:0000256" key="3">
    <source>
        <dbReference type="ARBA" id="ARBA00022695"/>
    </source>
</evidence>
<dbReference type="CDD" id="cd23802">
    <property type="entry name" value="UBCc_UBE2Q"/>
    <property type="match status" value="1"/>
</dbReference>
<comment type="caution">
    <text evidence="6">The sequence shown here is derived from an EMBL/GenBank/DDBJ whole genome shotgun (WGS) entry which is preliminary data.</text>
</comment>
<keyword evidence="2" id="KW-0808">Transferase</keyword>
<feature type="non-terminal residue" evidence="6">
    <location>
        <position position="1"/>
    </location>
</feature>
<evidence type="ECO:0000313" key="6">
    <source>
        <dbReference type="EMBL" id="CAG8500183.1"/>
    </source>
</evidence>
<dbReference type="InterPro" id="IPR016135">
    <property type="entry name" value="UBQ-conjugating_enzyme/RWD"/>
</dbReference>
<dbReference type="Pfam" id="PF00179">
    <property type="entry name" value="UQ_con"/>
    <property type="match status" value="1"/>
</dbReference>
<evidence type="ECO:0000256" key="4">
    <source>
        <dbReference type="ARBA" id="ARBA00023027"/>
    </source>
</evidence>
<reference evidence="6" key="1">
    <citation type="submission" date="2021-06" db="EMBL/GenBank/DDBJ databases">
        <authorList>
            <person name="Kallberg Y."/>
            <person name="Tangrot J."/>
            <person name="Rosling A."/>
        </authorList>
    </citation>
    <scope>NUCLEOTIDE SEQUENCE</scope>
    <source>
        <strain evidence="6">CL551</strain>
    </source>
</reference>
<evidence type="ECO:0000259" key="5">
    <source>
        <dbReference type="PROSITE" id="PS50127"/>
    </source>
</evidence>
<dbReference type="Pfam" id="PF00644">
    <property type="entry name" value="PARP"/>
    <property type="match status" value="1"/>
</dbReference>
<dbReference type="EMBL" id="CAJVPV010001514">
    <property type="protein sequence ID" value="CAG8500183.1"/>
    <property type="molecule type" value="Genomic_DNA"/>
</dbReference>
<dbReference type="GO" id="GO:0003950">
    <property type="term" value="F:NAD+ poly-ADP-ribosyltransferase activity"/>
    <property type="evidence" value="ECO:0007669"/>
    <property type="project" value="InterPro"/>
</dbReference>
<sequence length="1180" mass="134117">CETRKCTTNAATYVPDLPNVVGEMGRKDFIQDVKTLREHFRGLNSKASALVKDFDFQDPELSFRFAYKTGKSFTVQIFVNDTSIQSYPENFSALICIDNATDDDANTAAKCLSDVSVDNKSVSEIVATIVPKLCDHFKIALPKELSMNSLSKFSRALGNSSTPASIKKNPVVTNVLTPIVMLKRDLEEVKHFQYNAELLCADEIGFKVVVSIPVRRLGLSLEACEAWNLDPNRYLVCIMQFPPQYIDLQGVVANACQTKAYIAKEGGFKAVKDELKRLYNIQFTVLTSSQPKGVPSRSQHKDDTTESDHFVLSWTLNELLREKFFHMLCDRLWFGIGWAGAEYADYKRNRELDVDFLNDVGLQTNDQIYECLTRDKEPHWVLHYFDSEEMEKATASKNQNFLLLVLRFLRRRILLSTKYCLTCHFLHNESVSSIRPFVCGIALCQHQALVGLGNLFEAVLVNSPVVVDLLISLCYVAISARNLNPHPSKAIGITTTKQLEIANSLIVDWGTNSGTVGQRTEKGYVVYGWKNFDGQVLIDDMLEVFNPETGQSFTVNRCSSTSTVRVLEVNSEYLITDFQITVSASAVNNKSVYLPFRVHRRHERNFLDSSEAPNYQLLHKIIDKLPSVNTMVQYCKKKILKQELDKLDVLCFPLLSWIISSSRTHLRLLESEDEKVQFNDNNGNSGNWKQFIMIMSSPEKEEIFQQEKEKLRKEKDQRVGELFAFHGSPLHNWHSIVRTSLNWNKIVHGRVYGDGVYHSLQAATSSSYAAAGYHRYESGTWKNSTLIVQKCMALCEIINRPSKFTSTNPHLVVKDENWITTRYLFVECSREQLDSDENRDDDMTAMLPVLNPPYINTPAYNIGVYNPYTINMPHPVTSLTNTISNALHRRKENTSFITLDSQYFPVWFNNQPLQIPMRDFSIINNEIPTGSSVGIGRFVCDSSEMQEIINSSDNPTDYNINESILYDTNDDTLDEEEDDEFDPSLLPLPAESSKAATQRICRELKLIYDKQQSGANNDLGFYLDTEKMASVYQWVVQLKDFDQTLPLAQDMARYKVKSIDLEVRFAPDYPFVPPYIRVIRPRLLRFMDGGGGHVTAGGSICMDLLTLGNAVERGWSSVYTIEAVLLQVRMALSSLDPKPARLDRNWNCEYSASEAIDSYIRVANQHGWGVPSQWTKLFGR</sequence>
<keyword evidence="1" id="KW-0328">Glycosyltransferase</keyword>
<evidence type="ECO:0000256" key="2">
    <source>
        <dbReference type="ARBA" id="ARBA00022679"/>
    </source>
</evidence>
<accession>A0A9N8ZLS4</accession>
<dbReference type="InterPro" id="IPR000608">
    <property type="entry name" value="UBC"/>
</dbReference>
<dbReference type="AlphaFoldDB" id="A0A9N8ZLS4"/>
<feature type="domain" description="UBC core" evidence="5">
    <location>
        <begin position="995"/>
        <end position="1172"/>
    </location>
</feature>
<dbReference type="Gene3D" id="3.10.110.10">
    <property type="entry name" value="Ubiquitin Conjugating Enzyme"/>
    <property type="match status" value="1"/>
</dbReference>
<keyword evidence="4" id="KW-0520">NAD</keyword>
<organism evidence="6 7">
    <name type="scientific">Acaulospora morrowiae</name>
    <dbReference type="NCBI Taxonomy" id="94023"/>
    <lineage>
        <taxon>Eukaryota</taxon>
        <taxon>Fungi</taxon>
        <taxon>Fungi incertae sedis</taxon>
        <taxon>Mucoromycota</taxon>
        <taxon>Glomeromycotina</taxon>
        <taxon>Glomeromycetes</taxon>
        <taxon>Diversisporales</taxon>
        <taxon>Acaulosporaceae</taxon>
        <taxon>Acaulospora</taxon>
    </lineage>
</organism>
<proteinExistence type="predicted"/>
<dbReference type="Proteomes" id="UP000789342">
    <property type="component" value="Unassembled WGS sequence"/>
</dbReference>
<dbReference type="SUPFAM" id="SSF56399">
    <property type="entry name" value="ADP-ribosylation"/>
    <property type="match status" value="1"/>
</dbReference>
<dbReference type="InterPro" id="IPR051838">
    <property type="entry name" value="ARTD_PARP"/>
</dbReference>
<keyword evidence="3" id="KW-0548">Nucleotidyltransferase</keyword>
<gene>
    <name evidence="6" type="ORF">AMORRO_LOCUS3214</name>
</gene>
<evidence type="ECO:0000256" key="1">
    <source>
        <dbReference type="ARBA" id="ARBA00022676"/>
    </source>
</evidence>
<protein>
    <submittedName>
        <fullName evidence="6">4736_t:CDS:1</fullName>
    </submittedName>
</protein>
<dbReference type="PANTHER" id="PTHR21328">
    <property type="entry name" value="POLY ADP-RIBOSE POLYMERASE FAMILY, MEMBER PARP"/>
    <property type="match status" value="1"/>
</dbReference>
<dbReference type="InterPro" id="IPR012317">
    <property type="entry name" value="Poly(ADP-ribose)pol_cat_dom"/>
</dbReference>
<name>A0A9N8ZLS4_9GLOM</name>
<dbReference type="PROSITE" id="PS50127">
    <property type="entry name" value="UBC_2"/>
    <property type="match status" value="1"/>
</dbReference>
<keyword evidence="7" id="KW-1185">Reference proteome</keyword>
<dbReference type="Gene3D" id="3.90.228.10">
    <property type="match status" value="1"/>
</dbReference>
<evidence type="ECO:0000313" key="7">
    <source>
        <dbReference type="Proteomes" id="UP000789342"/>
    </source>
</evidence>